<gene>
    <name evidence="14" type="ORF">GCM10023184_02000</name>
</gene>
<feature type="domain" description="FtsX extracellular" evidence="13">
    <location>
        <begin position="51"/>
        <end position="145"/>
    </location>
</feature>
<evidence type="ECO:0000256" key="6">
    <source>
        <dbReference type="ARBA" id="ARBA00022692"/>
    </source>
</evidence>
<proteinExistence type="inferred from homology"/>
<feature type="transmembrane region" description="Helical" evidence="11">
    <location>
        <begin position="16"/>
        <end position="38"/>
    </location>
</feature>
<evidence type="ECO:0000259" key="12">
    <source>
        <dbReference type="Pfam" id="PF02687"/>
    </source>
</evidence>
<dbReference type="Pfam" id="PF02687">
    <property type="entry name" value="FtsX"/>
    <property type="match status" value="1"/>
</dbReference>
<comment type="subcellular location">
    <subcellularLocation>
        <location evidence="1">Cell membrane</location>
        <topology evidence="1">Multi-pass membrane protein</topology>
    </subcellularLocation>
</comment>
<comment type="similarity">
    <text evidence="2 10">Belongs to the ABC-4 integral membrane protein family. FtsX subfamily.</text>
</comment>
<dbReference type="RefSeq" id="WP_345252715.1">
    <property type="nucleotide sequence ID" value="NZ_BAABGY010000001.1"/>
</dbReference>
<keyword evidence="9 10" id="KW-0131">Cell cycle</keyword>
<dbReference type="PANTHER" id="PTHR47755:SF1">
    <property type="entry name" value="CELL DIVISION PROTEIN FTSX"/>
    <property type="match status" value="1"/>
</dbReference>
<evidence type="ECO:0000256" key="9">
    <source>
        <dbReference type="ARBA" id="ARBA00023306"/>
    </source>
</evidence>
<dbReference type="InterPro" id="IPR004513">
    <property type="entry name" value="FtsX"/>
</dbReference>
<keyword evidence="8 10" id="KW-0472">Membrane</keyword>
<reference evidence="15" key="1">
    <citation type="journal article" date="2019" name="Int. J. Syst. Evol. Microbiol.">
        <title>The Global Catalogue of Microorganisms (GCM) 10K type strain sequencing project: providing services to taxonomists for standard genome sequencing and annotation.</title>
        <authorList>
            <consortium name="The Broad Institute Genomics Platform"/>
            <consortium name="The Broad Institute Genome Sequencing Center for Infectious Disease"/>
            <person name="Wu L."/>
            <person name="Ma J."/>
        </authorList>
    </citation>
    <scope>NUCLEOTIDE SEQUENCE [LARGE SCALE GENOMIC DNA]</scope>
    <source>
        <strain evidence="15">JCM 17919</strain>
    </source>
</reference>
<evidence type="ECO:0000256" key="10">
    <source>
        <dbReference type="PIRNR" id="PIRNR003097"/>
    </source>
</evidence>
<dbReference type="Pfam" id="PF18075">
    <property type="entry name" value="FtsX_ECD"/>
    <property type="match status" value="1"/>
</dbReference>
<evidence type="ECO:0000256" key="8">
    <source>
        <dbReference type="ARBA" id="ARBA00023136"/>
    </source>
</evidence>
<evidence type="ECO:0000256" key="5">
    <source>
        <dbReference type="ARBA" id="ARBA00022618"/>
    </source>
</evidence>
<feature type="transmembrane region" description="Helical" evidence="11">
    <location>
        <begin position="217"/>
        <end position="239"/>
    </location>
</feature>
<feature type="transmembrane region" description="Helical" evidence="11">
    <location>
        <begin position="254"/>
        <end position="275"/>
    </location>
</feature>
<evidence type="ECO:0000256" key="11">
    <source>
        <dbReference type="SAM" id="Phobius"/>
    </source>
</evidence>
<keyword evidence="6 11" id="KW-0812">Transmembrane</keyword>
<name>A0ABP8G5Q0_9BACT</name>
<evidence type="ECO:0000256" key="7">
    <source>
        <dbReference type="ARBA" id="ARBA00022989"/>
    </source>
</evidence>
<dbReference type="Proteomes" id="UP001501725">
    <property type="component" value="Unassembled WGS sequence"/>
</dbReference>
<evidence type="ECO:0000256" key="1">
    <source>
        <dbReference type="ARBA" id="ARBA00004651"/>
    </source>
</evidence>
<keyword evidence="15" id="KW-1185">Reference proteome</keyword>
<evidence type="ECO:0000256" key="3">
    <source>
        <dbReference type="ARBA" id="ARBA00021907"/>
    </source>
</evidence>
<keyword evidence="5 10" id="KW-0132">Cell division</keyword>
<sequence length="290" mass="32315">MAQFGKASSKRGKPSYFMSVLGVTIVLFLLGLLGWLGINSKKLMQHFKESLQVQVYLKPNVNERDRTALQDSLERLPMVKSVEYIDKDAAKREWLKAGNEDFTGFLEENLLPTSINFNLKEQFVDSANVAAVQSGLSRLPIVDEVVYSKGVVGAMQRNFQVVTLVLLVIVIIVAILVIILIDNTIRLAMFSNRFLIKTMQMVGATRGFIARPLNIRAVLNGALAAVIATAVLYGAILLLESFAPGISALFDRELFFLLFLGLLAIGISITFISTYRSVRKYLKMKLDELY</sequence>
<keyword evidence="7 11" id="KW-1133">Transmembrane helix</keyword>
<dbReference type="InterPro" id="IPR040690">
    <property type="entry name" value="FtsX_ECD"/>
</dbReference>
<evidence type="ECO:0000259" key="13">
    <source>
        <dbReference type="Pfam" id="PF18075"/>
    </source>
</evidence>
<evidence type="ECO:0000313" key="15">
    <source>
        <dbReference type="Proteomes" id="UP001501725"/>
    </source>
</evidence>
<dbReference type="PANTHER" id="PTHR47755">
    <property type="entry name" value="CELL DIVISION PROTEIN FTSX"/>
    <property type="match status" value="1"/>
</dbReference>
<evidence type="ECO:0000256" key="4">
    <source>
        <dbReference type="ARBA" id="ARBA00022475"/>
    </source>
</evidence>
<dbReference type="EMBL" id="BAABGY010000001">
    <property type="protein sequence ID" value="GAA4318033.1"/>
    <property type="molecule type" value="Genomic_DNA"/>
</dbReference>
<dbReference type="Gene3D" id="3.30.70.3040">
    <property type="match status" value="1"/>
</dbReference>
<comment type="caution">
    <text evidence="14">The sequence shown here is derived from an EMBL/GenBank/DDBJ whole genome shotgun (WGS) entry which is preliminary data.</text>
</comment>
<evidence type="ECO:0000313" key="14">
    <source>
        <dbReference type="EMBL" id="GAA4318033.1"/>
    </source>
</evidence>
<evidence type="ECO:0000256" key="2">
    <source>
        <dbReference type="ARBA" id="ARBA00007379"/>
    </source>
</evidence>
<accession>A0ABP8G5Q0</accession>
<dbReference type="InterPro" id="IPR003838">
    <property type="entry name" value="ABC3_permease_C"/>
</dbReference>
<protein>
    <recommendedName>
        <fullName evidence="3 10">Cell division protein FtsX</fullName>
    </recommendedName>
</protein>
<dbReference type="PIRSF" id="PIRSF003097">
    <property type="entry name" value="FtsX"/>
    <property type="match status" value="1"/>
</dbReference>
<feature type="transmembrane region" description="Helical" evidence="11">
    <location>
        <begin position="161"/>
        <end position="181"/>
    </location>
</feature>
<keyword evidence="4 10" id="KW-1003">Cell membrane</keyword>
<organism evidence="14 15">
    <name type="scientific">Flaviaesturariibacter amylovorans</name>
    <dbReference type="NCBI Taxonomy" id="1084520"/>
    <lineage>
        <taxon>Bacteria</taxon>
        <taxon>Pseudomonadati</taxon>
        <taxon>Bacteroidota</taxon>
        <taxon>Chitinophagia</taxon>
        <taxon>Chitinophagales</taxon>
        <taxon>Chitinophagaceae</taxon>
        <taxon>Flaviaestuariibacter</taxon>
    </lineage>
</organism>
<feature type="domain" description="ABC3 transporter permease C-terminal" evidence="12">
    <location>
        <begin position="168"/>
        <end position="280"/>
    </location>
</feature>